<gene>
    <name evidence="3" type="ORF">D5018_10620</name>
</gene>
<dbReference type="Pfam" id="PF00583">
    <property type="entry name" value="Acetyltransf_1"/>
    <property type="match status" value="1"/>
</dbReference>
<keyword evidence="4" id="KW-1185">Reference proteome</keyword>
<organism evidence="3 4">
    <name type="scientific">Parashewanella curva</name>
    <dbReference type="NCBI Taxonomy" id="2338552"/>
    <lineage>
        <taxon>Bacteria</taxon>
        <taxon>Pseudomonadati</taxon>
        <taxon>Pseudomonadota</taxon>
        <taxon>Gammaproteobacteria</taxon>
        <taxon>Alteromonadales</taxon>
        <taxon>Shewanellaceae</taxon>
        <taxon>Parashewanella</taxon>
    </lineage>
</organism>
<evidence type="ECO:0000259" key="2">
    <source>
        <dbReference type="PROSITE" id="PS51186"/>
    </source>
</evidence>
<feature type="domain" description="N-acetyltransferase" evidence="2">
    <location>
        <begin position="3"/>
        <end position="160"/>
    </location>
</feature>
<dbReference type="PANTHER" id="PTHR13947">
    <property type="entry name" value="GNAT FAMILY N-ACETYLTRANSFERASE"/>
    <property type="match status" value="1"/>
</dbReference>
<dbReference type="PROSITE" id="PS51186">
    <property type="entry name" value="GNAT"/>
    <property type="match status" value="1"/>
</dbReference>
<sequence>MEYIIRAITAEDDLTVKSIIHAVGAEFGAIGEGFGPSDDEVYAMSSHYKTEYQSQYFVAELNGKVIGGSGIASFHHSNETCELKKLFILPDARGLGVGKGLTKACLNFAKEQGFRECYLDTLSNMESAIALYKKMGFVQLEQPHIDSTHNGCDIWMLKQL</sequence>
<keyword evidence="1 3" id="KW-0808">Transferase</keyword>
<dbReference type="InterPro" id="IPR050769">
    <property type="entry name" value="NAT_camello-type"/>
</dbReference>
<accession>A0A3L8PWH1</accession>
<evidence type="ECO:0000313" key="4">
    <source>
        <dbReference type="Proteomes" id="UP000281474"/>
    </source>
</evidence>
<evidence type="ECO:0000256" key="1">
    <source>
        <dbReference type="ARBA" id="ARBA00022679"/>
    </source>
</evidence>
<protein>
    <submittedName>
        <fullName evidence="3">GNAT family N-acetyltransferase</fullName>
    </submittedName>
</protein>
<proteinExistence type="predicted"/>
<dbReference type="CDD" id="cd04301">
    <property type="entry name" value="NAT_SF"/>
    <property type="match status" value="1"/>
</dbReference>
<dbReference type="EMBL" id="QZEI01000028">
    <property type="protein sequence ID" value="RLV59706.1"/>
    <property type="molecule type" value="Genomic_DNA"/>
</dbReference>
<dbReference type="Gene3D" id="3.40.630.30">
    <property type="match status" value="1"/>
</dbReference>
<dbReference type="RefSeq" id="WP_121838983.1">
    <property type="nucleotide sequence ID" value="NZ_ML014777.1"/>
</dbReference>
<evidence type="ECO:0000313" key="3">
    <source>
        <dbReference type="EMBL" id="RLV59706.1"/>
    </source>
</evidence>
<dbReference type="InterPro" id="IPR000182">
    <property type="entry name" value="GNAT_dom"/>
</dbReference>
<dbReference type="SUPFAM" id="SSF55729">
    <property type="entry name" value="Acyl-CoA N-acyltransferases (Nat)"/>
    <property type="match status" value="1"/>
</dbReference>
<dbReference type="PANTHER" id="PTHR13947:SF37">
    <property type="entry name" value="LD18367P"/>
    <property type="match status" value="1"/>
</dbReference>
<reference evidence="3 4" key="1">
    <citation type="submission" date="2018-09" db="EMBL/GenBank/DDBJ databases">
        <title>Phylogeny of the Shewanellaceae, and recommendation for two new genera, Pseudoshewanella and Parashewanella.</title>
        <authorList>
            <person name="Wang G."/>
        </authorList>
    </citation>
    <scope>NUCLEOTIDE SEQUENCE [LARGE SCALE GENOMIC DNA]</scope>
    <source>
        <strain evidence="3 4">C51</strain>
    </source>
</reference>
<dbReference type="GO" id="GO:0008080">
    <property type="term" value="F:N-acetyltransferase activity"/>
    <property type="evidence" value="ECO:0007669"/>
    <property type="project" value="InterPro"/>
</dbReference>
<dbReference type="Proteomes" id="UP000281474">
    <property type="component" value="Unassembled WGS sequence"/>
</dbReference>
<comment type="caution">
    <text evidence="3">The sequence shown here is derived from an EMBL/GenBank/DDBJ whole genome shotgun (WGS) entry which is preliminary data.</text>
</comment>
<dbReference type="InterPro" id="IPR016181">
    <property type="entry name" value="Acyl_CoA_acyltransferase"/>
</dbReference>
<dbReference type="AlphaFoldDB" id="A0A3L8PWH1"/>
<dbReference type="OrthoDB" id="5419426at2"/>
<name>A0A3L8PWH1_9GAMM</name>